<dbReference type="InterPro" id="IPR031312">
    <property type="entry name" value="Na/sul_symport_CS"/>
</dbReference>
<sequence length="613" mass="66865">MVTLLLVILFITIGLFIWGKFPPDVVALMSMLSLYLTGILDVSETFSGFSNTTVIMIAALFIIGEGLSQTGWTAIAGKKFIEWSGKSVKKLLVIVTLGSGFLSGFVSNTGAVATLLPVTISAAWSAGTLPSKLLMPVAFGSNTGGLLTLTGTPPNIIASNALLEQGFEELSFFEFSLIGVPLLILAIVYFRYIGFKMLPSYRTKNRPVNIDSEMHKWIEAYRLDNNYFKLRVRSLSPLIGTKMSDWNFEEDFGVSVIRLKRRYPNLLKGNPANIEFPAAETVFQYHDILTVQGETEAINKLMIKFRLGLWRLEDINEELKDNLINQEVGMAEVIVTPKSLFVGRKIKLGNYFKRFEIQLLAASRNNKPLEDKEIKVKAGDAFLIRGRWESIGELKSLYENLVICGSPEGMAKNVEELTPRSYIAMGSLIMMILLLVFKVVPGAVAAMIGAGIILLSGCVPISKAYKGISWVSVVMIAAMIPMGLALQKTGVAQMAADGLVDHLGKLHPLMLLGGVFLLTTIFSQMINNSATAVLMAPIAILAATSLGLSPKPFMITVAISASTAFLTPIATTTNAMVMSAGGYKFVDYLKIGGPLLVLFFITTLTLVPLIWPF</sequence>
<keyword evidence="10" id="KW-1185">Reference proteome</keyword>
<comment type="caution">
    <text evidence="9">The sequence shown here is derived from an EMBL/GenBank/DDBJ whole genome shotgun (WGS) entry which is preliminary data.</text>
</comment>
<dbReference type="PROSITE" id="PS01271">
    <property type="entry name" value="NA_SULFATE"/>
    <property type="match status" value="1"/>
</dbReference>
<feature type="transmembrane region" description="Helical" evidence="7">
    <location>
        <begin position="172"/>
        <end position="192"/>
    </location>
</feature>
<dbReference type="SUPFAM" id="SSF116726">
    <property type="entry name" value="TrkA C-terminal domain-like"/>
    <property type="match status" value="2"/>
</dbReference>
<dbReference type="PANTHER" id="PTHR43652">
    <property type="entry name" value="BASIC AMINO ACID ANTIPORTER YFCC-RELATED"/>
    <property type="match status" value="1"/>
</dbReference>
<feature type="transmembrane region" description="Helical" evidence="7">
    <location>
        <begin position="91"/>
        <end position="124"/>
    </location>
</feature>
<protein>
    <submittedName>
        <fullName evidence="9">SLC13 family permease</fullName>
    </submittedName>
</protein>
<feature type="transmembrane region" description="Helical" evidence="7">
    <location>
        <begin position="49"/>
        <end position="70"/>
    </location>
</feature>
<dbReference type="PANTHER" id="PTHR43652:SF1">
    <property type="entry name" value="RESPONSE REGULATOR"/>
    <property type="match status" value="1"/>
</dbReference>
<feature type="domain" description="RCK C-terminal" evidence="8">
    <location>
        <begin position="215"/>
        <end position="307"/>
    </location>
</feature>
<dbReference type="Gene3D" id="3.30.70.1450">
    <property type="entry name" value="Regulator of K+ conductance, C-terminal domain"/>
    <property type="match status" value="2"/>
</dbReference>
<evidence type="ECO:0000256" key="5">
    <source>
        <dbReference type="ARBA" id="ARBA00022989"/>
    </source>
</evidence>
<dbReference type="InterPro" id="IPR004680">
    <property type="entry name" value="Cit_transptr-like_dom"/>
</dbReference>
<evidence type="ECO:0000256" key="4">
    <source>
        <dbReference type="ARBA" id="ARBA00022737"/>
    </source>
</evidence>
<dbReference type="InterPro" id="IPR006037">
    <property type="entry name" value="RCK_C"/>
</dbReference>
<dbReference type="Proteomes" id="UP001596978">
    <property type="component" value="Unassembled WGS sequence"/>
</dbReference>
<name>A0ABW3CW82_9FLAO</name>
<evidence type="ECO:0000313" key="10">
    <source>
        <dbReference type="Proteomes" id="UP001596978"/>
    </source>
</evidence>
<keyword evidence="2" id="KW-0813">Transport</keyword>
<evidence type="ECO:0000256" key="3">
    <source>
        <dbReference type="ARBA" id="ARBA00022692"/>
    </source>
</evidence>
<reference evidence="10" key="1">
    <citation type="journal article" date="2019" name="Int. J. Syst. Evol. Microbiol.">
        <title>The Global Catalogue of Microorganisms (GCM) 10K type strain sequencing project: providing services to taxonomists for standard genome sequencing and annotation.</title>
        <authorList>
            <consortium name="The Broad Institute Genomics Platform"/>
            <consortium name="The Broad Institute Genome Sequencing Center for Infectious Disease"/>
            <person name="Wu L."/>
            <person name="Ma J."/>
        </authorList>
    </citation>
    <scope>NUCLEOTIDE SEQUENCE [LARGE SCALE GENOMIC DNA]</scope>
    <source>
        <strain evidence="10">CCUG 62952</strain>
    </source>
</reference>
<evidence type="ECO:0000256" key="6">
    <source>
        <dbReference type="ARBA" id="ARBA00023136"/>
    </source>
</evidence>
<accession>A0ABW3CW82</accession>
<dbReference type="Pfam" id="PF03600">
    <property type="entry name" value="CitMHS"/>
    <property type="match status" value="1"/>
</dbReference>
<dbReference type="RefSeq" id="WP_386406064.1">
    <property type="nucleotide sequence ID" value="NZ_JBHTJH010000004.1"/>
</dbReference>
<feature type="transmembrane region" description="Helical" evidence="7">
    <location>
        <begin position="530"/>
        <end position="548"/>
    </location>
</feature>
<dbReference type="Pfam" id="PF02080">
    <property type="entry name" value="TrkA_C"/>
    <property type="match status" value="1"/>
</dbReference>
<feature type="transmembrane region" description="Helical" evidence="7">
    <location>
        <begin position="589"/>
        <end position="611"/>
    </location>
</feature>
<feature type="transmembrane region" description="Helical" evidence="7">
    <location>
        <begin position="554"/>
        <end position="577"/>
    </location>
</feature>
<comment type="subcellular location">
    <subcellularLocation>
        <location evidence="1">Membrane</location>
        <topology evidence="1">Multi-pass membrane protein</topology>
    </subcellularLocation>
</comment>
<keyword evidence="3 7" id="KW-0812">Transmembrane</keyword>
<evidence type="ECO:0000313" key="9">
    <source>
        <dbReference type="EMBL" id="MFD0861996.1"/>
    </source>
</evidence>
<keyword evidence="5 7" id="KW-1133">Transmembrane helix</keyword>
<feature type="transmembrane region" description="Helical" evidence="7">
    <location>
        <begin position="468"/>
        <end position="486"/>
    </location>
</feature>
<evidence type="ECO:0000256" key="1">
    <source>
        <dbReference type="ARBA" id="ARBA00004141"/>
    </source>
</evidence>
<evidence type="ECO:0000256" key="7">
    <source>
        <dbReference type="SAM" id="Phobius"/>
    </source>
</evidence>
<keyword evidence="4" id="KW-0677">Repeat</keyword>
<dbReference type="EMBL" id="JBHTJH010000004">
    <property type="protein sequence ID" value="MFD0861996.1"/>
    <property type="molecule type" value="Genomic_DNA"/>
</dbReference>
<evidence type="ECO:0000256" key="2">
    <source>
        <dbReference type="ARBA" id="ARBA00022448"/>
    </source>
</evidence>
<gene>
    <name evidence="9" type="ORF">ACFQ1M_07240</name>
</gene>
<evidence type="ECO:0000259" key="8">
    <source>
        <dbReference type="PROSITE" id="PS51202"/>
    </source>
</evidence>
<dbReference type="PROSITE" id="PS51202">
    <property type="entry name" value="RCK_C"/>
    <property type="match status" value="1"/>
</dbReference>
<dbReference type="InterPro" id="IPR036721">
    <property type="entry name" value="RCK_C_sf"/>
</dbReference>
<keyword evidence="6 7" id="KW-0472">Membrane</keyword>
<organism evidence="9 10">
    <name type="scientific">Sungkyunkwania multivorans</name>
    <dbReference type="NCBI Taxonomy" id="1173618"/>
    <lineage>
        <taxon>Bacteria</taxon>
        <taxon>Pseudomonadati</taxon>
        <taxon>Bacteroidota</taxon>
        <taxon>Flavobacteriia</taxon>
        <taxon>Flavobacteriales</taxon>
        <taxon>Flavobacteriaceae</taxon>
        <taxon>Sungkyunkwania</taxon>
    </lineage>
</organism>
<dbReference type="InterPro" id="IPR051679">
    <property type="entry name" value="DASS-Related_Transporters"/>
</dbReference>
<proteinExistence type="predicted"/>
<feature type="transmembrane region" description="Helical" evidence="7">
    <location>
        <begin position="443"/>
        <end position="461"/>
    </location>
</feature>